<gene>
    <name evidence="4" type="ORF">ALC53_02753</name>
</gene>
<feature type="domain" description="Resistance to inhibitors of cholinesterase protein 3 N-terminal" evidence="3">
    <location>
        <begin position="234"/>
        <end position="376"/>
    </location>
</feature>
<feature type="transmembrane region" description="Helical" evidence="2">
    <location>
        <begin position="12"/>
        <end position="31"/>
    </location>
</feature>
<feature type="compositionally biased region" description="Polar residues" evidence="1">
    <location>
        <begin position="385"/>
        <end position="394"/>
    </location>
</feature>
<dbReference type="PANTHER" id="PTHR16317:SF1">
    <property type="entry name" value="KICSTOR COMPLEX PROTEIN ITFG2"/>
    <property type="match status" value="1"/>
</dbReference>
<dbReference type="GO" id="GO:0032006">
    <property type="term" value="P:regulation of TOR signaling"/>
    <property type="evidence" value="ECO:0007669"/>
    <property type="project" value="TreeGrafter"/>
</dbReference>
<dbReference type="SUPFAM" id="SSF69318">
    <property type="entry name" value="Integrin alpha N-terminal domain"/>
    <property type="match status" value="1"/>
</dbReference>
<dbReference type="Proteomes" id="UP000078540">
    <property type="component" value="Unassembled WGS sequence"/>
</dbReference>
<keyword evidence="5" id="KW-1185">Reference proteome</keyword>
<feature type="compositionally biased region" description="Basic and acidic residues" evidence="1">
    <location>
        <begin position="395"/>
        <end position="409"/>
    </location>
</feature>
<keyword evidence="4" id="KW-0401">Integrin</keyword>
<dbReference type="GO" id="GO:0004252">
    <property type="term" value="F:serine-type endopeptidase activity"/>
    <property type="evidence" value="ECO:0007669"/>
    <property type="project" value="InterPro"/>
</dbReference>
<evidence type="ECO:0000256" key="2">
    <source>
        <dbReference type="SAM" id="Phobius"/>
    </source>
</evidence>
<feature type="region of interest" description="Disordered" evidence="1">
    <location>
        <begin position="432"/>
        <end position="457"/>
    </location>
</feature>
<sequence>MAEVTDFGPKKTFFILAVVIGCFTVLWPKILQPMFIGFVIPHHSTSDVCCEVIFESDVTAVDIMQEMCQNILRHHPIDPRVRDALKLSKLTPQTASLCREEVLARCGIDLSSFLAERESLGKTYKQVLEEIRSFNSSLCLKMNFGVPLSQLGTPHLIRYHILMPHNAIPQERRTPPHAGGMHPALRERGRAIPSSHIIPKIIDRPPPPGEFMPKLPKMRPPLGGAGYVVPPKGSTILSSMGIVMPMYTIGIIVFFIYTIIRILRKNTDSEIISEYPGAAAEKEFRRKVFSPEALAAAMTGGHSKFHSINPYYLREKSPYKTAPTLEELNDPIIRTYILNTFGNVLHAGTQEAAGDIEIDQLRQRLVETEAAMERIVVQMGNISRSVKHNASSQPEIKEDTADQESHSKEDEELDITEQSPTVKVMGMEMTASCESGQKCSRPTTPIIPTPSNIEREKTPPTPIYLEGALPPQCELLVTDSETQAEKSEDDDDAPVVLSGKMTLSLISLDQIPADSEAENPDGKKKRVLDTQAEIRDVKDIKNIILQKEEVPEGHCWLEGDHIGHSMDSNTFGPISLGLITAKATHGSELWQKITGLGLITSVAIGDIFNYGRNALVVICGDGWTHIFYNTGNSQNTEHIDNTNEINELSGKMECVHVQRIPTNTKIVLIADVDKDGANEMILGLTDRVVRSYRWSSNADLETGKLVGLNKWECTNQIGTVTLQHTGDGTPTLLVAQPGGTFMRIKCNPEDCQSKKSSCEAVDYQTLGISRMRNQNISTEIIGDLEPGITPFISTIESKIESAPKGKPYALATLDGTIMAMQVDHQIFALCRLDVTGDNSDEIIACAWDGQTYILDQQRHSVRFQFEEPVRAFCTGNYSVIPGTSSPSLICLYYDVTLPSMTITSLNPIKDFESNETQILEKLLGECNINEKQQKMQQLTEWLLYGVH</sequence>
<evidence type="ECO:0000313" key="5">
    <source>
        <dbReference type="Proteomes" id="UP000078540"/>
    </source>
</evidence>
<dbReference type="InterPro" id="IPR028994">
    <property type="entry name" value="Integrin_alpha_N"/>
</dbReference>
<reference evidence="4 5" key="1">
    <citation type="submission" date="2015-09" db="EMBL/GenBank/DDBJ databases">
        <title>Atta colombica WGS genome.</title>
        <authorList>
            <person name="Nygaard S."/>
            <person name="Hu H."/>
            <person name="Boomsma J."/>
            <person name="Zhang G."/>
        </authorList>
    </citation>
    <scope>NUCLEOTIDE SEQUENCE [LARGE SCALE GENOMIC DNA]</scope>
    <source>
        <strain evidence="4">Treedump-2</strain>
        <tissue evidence="4">Whole body</tissue>
    </source>
</reference>
<dbReference type="InterPro" id="IPR019533">
    <property type="entry name" value="Peptidase_S26"/>
</dbReference>
<evidence type="ECO:0000259" key="3">
    <source>
        <dbReference type="Pfam" id="PF15361"/>
    </source>
</evidence>
<evidence type="ECO:0000313" key="4">
    <source>
        <dbReference type="EMBL" id="KYM88271.1"/>
    </source>
</evidence>
<feature type="compositionally biased region" description="Polar residues" evidence="1">
    <location>
        <begin position="432"/>
        <end position="441"/>
    </location>
</feature>
<dbReference type="InterPro" id="IPR032763">
    <property type="entry name" value="RIC3_N"/>
</dbReference>
<dbReference type="CDD" id="cd06530">
    <property type="entry name" value="S26_SPase_I"/>
    <property type="match status" value="1"/>
</dbReference>
<feature type="region of interest" description="Disordered" evidence="1">
    <location>
        <begin position="385"/>
        <end position="419"/>
    </location>
</feature>
<dbReference type="GO" id="GO:0006465">
    <property type="term" value="P:signal peptide processing"/>
    <property type="evidence" value="ECO:0007669"/>
    <property type="project" value="InterPro"/>
</dbReference>
<proteinExistence type="predicted"/>
<accession>A0A195BQN0</accession>
<dbReference type="Gene3D" id="2.10.109.10">
    <property type="entry name" value="Umud Fragment, subunit A"/>
    <property type="match status" value="1"/>
</dbReference>
<evidence type="ECO:0000256" key="1">
    <source>
        <dbReference type="SAM" id="MobiDB-lite"/>
    </source>
</evidence>
<dbReference type="InterPro" id="IPR036286">
    <property type="entry name" value="LexA/Signal_pep-like_sf"/>
</dbReference>
<keyword evidence="2" id="KW-0812">Transmembrane</keyword>
<keyword evidence="2" id="KW-0472">Membrane</keyword>
<dbReference type="Pfam" id="PF15361">
    <property type="entry name" value="RIC3"/>
    <property type="match status" value="1"/>
</dbReference>
<dbReference type="SUPFAM" id="SSF51306">
    <property type="entry name" value="LexA/Signal peptidase"/>
    <property type="match status" value="1"/>
</dbReference>
<dbReference type="EMBL" id="KQ976424">
    <property type="protein sequence ID" value="KYM88271.1"/>
    <property type="molecule type" value="Genomic_DNA"/>
</dbReference>
<keyword evidence="2" id="KW-1133">Transmembrane helix</keyword>
<protein>
    <submittedName>
        <fullName evidence="4">Integrin-alpha FG-GAP repeat-containing protein 2</fullName>
    </submittedName>
</protein>
<dbReference type="InterPro" id="IPR031793">
    <property type="entry name" value="KICSTOR_ITFG2"/>
</dbReference>
<dbReference type="Pfam" id="PF15907">
    <property type="entry name" value="Itfg2"/>
    <property type="match status" value="1"/>
</dbReference>
<dbReference type="STRING" id="520822.A0A195BQN0"/>
<dbReference type="PANTHER" id="PTHR16317">
    <property type="entry name" value="INTEGRIN ALPHA REPEAT DOMAIN-CONTAINING"/>
    <property type="match status" value="1"/>
</dbReference>
<organism evidence="4 5">
    <name type="scientific">Atta colombica</name>
    <dbReference type="NCBI Taxonomy" id="520822"/>
    <lineage>
        <taxon>Eukaryota</taxon>
        <taxon>Metazoa</taxon>
        <taxon>Ecdysozoa</taxon>
        <taxon>Arthropoda</taxon>
        <taxon>Hexapoda</taxon>
        <taxon>Insecta</taxon>
        <taxon>Pterygota</taxon>
        <taxon>Neoptera</taxon>
        <taxon>Endopterygota</taxon>
        <taxon>Hymenoptera</taxon>
        <taxon>Apocrita</taxon>
        <taxon>Aculeata</taxon>
        <taxon>Formicoidea</taxon>
        <taxon>Formicidae</taxon>
        <taxon>Myrmicinae</taxon>
        <taxon>Atta</taxon>
    </lineage>
</organism>
<name>A0A195BQN0_9HYME</name>
<dbReference type="AlphaFoldDB" id="A0A195BQN0"/>
<dbReference type="GO" id="GO:0007229">
    <property type="term" value="P:integrin-mediated signaling pathway"/>
    <property type="evidence" value="ECO:0007669"/>
    <property type="project" value="UniProtKB-KW"/>
</dbReference>